<evidence type="ECO:0000256" key="5">
    <source>
        <dbReference type="ARBA" id="ARBA00022723"/>
    </source>
</evidence>
<dbReference type="InterPro" id="IPR013087">
    <property type="entry name" value="Znf_C2H2_type"/>
</dbReference>
<keyword evidence="7 14" id="KW-0255">Endonuclease</keyword>
<dbReference type="Pfam" id="PF18826">
    <property type="entry name" value="bVLRF1"/>
    <property type="match status" value="1"/>
</dbReference>
<sequence>MSPGPGASLAPASVSLLDLSSEALLFRDLSLVSQVPEEALAGASRAPCPGESTSSGRKVSPSSLDISGKLFCSACDQVFQNHQEQREHYKLDWHRFNLKQRLKNKPVLSALDFEKQSSTGDLSSISGSEDSDSSSEEDLPTLDEGRAEFEKPNRPRGFYPHRVLFKNAQGQFFYAYRCVLGPHQVPPEKADLLIHNLQSGGPRYYVVLMAAAGHFAGAVFQGREVVTHKTFHRYTVRAKRGTAQGLQDAQGRASRSAGASLRRYNEAMLYKDVRDLLAGPTWANALREAEAILIRAPRSGRSLFFGGQGAPLQRNDSRLWAIPLTTRRPTFGELQRVLHKLTTLQVYDEDPREMVRFCSPEPVREERKKATDKEKTKVPNDENKALGQEEESLKQGSESQEEDGSQVELELVELTLGTLDLREFEVLPKRRRRKKKKERNQDQQCGTHVTLLQQPQEDAPLSQPDQVFTAPLDSLVDEAKTPGQLELWDMLLSACRAGEVEVLKQQLAPGPVDPGVLSLLSAPLGSGGFTLLHAAAACGRGAVVRLLLEAGADPTVQDTRARPPYTVAADKSTRNEFRRFMEKNPDAFDYNKARVPGPLTHEMEARQATKKKEQKAARRQREQQQQKQREQEEREQEEQRRFAALSDREKRALAAERRFAAQLGAPIPPVPDSAVGKAGRCWSCGVSLQGLIPFHYLDFSFCSTRCLRDHRSQAERSSS</sequence>
<evidence type="ECO:0000256" key="15">
    <source>
        <dbReference type="SAM" id="MobiDB-lite"/>
    </source>
</evidence>
<reference evidence="18" key="1">
    <citation type="submission" date="2025-08" db="UniProtKB">
        <authorList>
            <consortium name="RefSeq"/>
        </authorList>
    </citation>
    <scope>IDENTIFICATION</scope>
</reference>
<dbReference type="InterPro" id="IPR047139">
    <property type="entry name" value="ANKZ1/VMS1"/>
</dbReference>
<evidence type="ECO:0000256" key="9">
    <source>
        <dbReference type="ARBA" id="ARBA00022801"/>
    </source>
</evidence>
<dbReference type="InterPro" id="IPR036770">
    <property type="entry name" value="Ankyrin_rpt-contain_sf"/>
</dbReference>
<keyword evidence="11 13" id="KW-0040">ANK repeat</keyword>
<keyword evidence="10" id="KW-0862">Zinc</keyword>
<name>A0ABM0L9E4_MICOH</name>
<evidence type="ECO:0000256" key="12">
    <source>
        <dbReference type="ARBA" id="ARBA00023054"/>
    </source>
</evidence>
<feature type="repeat" description="ANK" evidence="13">
    <location>
        <begin position="527"/>
        <end position="559"/>
    </location>
</feature>
<evidence type="ECO:0000256" key="2">
    <source>
        <dbReference type="ARBA" id="ARBA00009262"/>
    </source>
</evidence>
<dbReference type="Pfam" id="PF18716">
    <property type="entry name" value="VATC"/>
    <property type="match status" value="1"/>
</dbReference>
<dbReference type="PROSITE" id="PS50088">
    <property type="entry name" value="ANK_REPEAT"/>
    <property type="match status" value="1"/>
</dbReference>
<accession>A0ABM0L9E4</accession>
<feature type="region of interest" description="Disordered" evidence="15">
    <location>
        <begin position="588"/>
        <end position="644"/>
    </location>
</feature>
<feature type="compositionally biased region" description="Polar residues" evidence="15">
    <location>
        <begin position="51"/>
        <end position="62"/>
    </location>
</feature>
<evidence type="ECO:0000313" key="17">
    <source>
        <dbReference type="Proteomes" id="UP000694915"/>
    </source>
</evidence>
<dbReference type="SMART" id="SM00248">
    <property type="entry name" value="ANK"/>
    <property type="match status" value="1"/>
</dbReference>
<comment type="similarity">
    <text evidence="2 14">Belongs to the ANKZF1/VMS1 family.</text>
</comment>
<evidence type="ECO:0000256" key="6">
    <source>
        <dbReference type="ARBA" id="ARBA00022737"/>
    </source>
</evidence>
<keyword evidence="17" id="KW-1185">Reference proteome</keyword>
<feature type="compositionally biased region" description="Basic and acidic residues" evidence="15">
    <location>
        <begin position="601"/>
        <end position="644"/>
    </location>
</feature>
<keyword evidence="8" id="KW-0863">Zinc-finger</keyword>
<dbReference type="GeneID" id="101986771"/>
<feature type="domain" description="VLRF1" evidence="16">
    <location>
        <begin position="201"/>
        <end position="344"/>
    </location>
</feature>
<evidence type="ECO:0000256" key="14">
    <source>
        <dbReference type="PROSITE-ProRule" id="PRU01389"/>
    </source>
</evidence>
<comment type="domain">
    <text evidence="14">The VLRF1 domain mediates binding to the 60S ribosomal subunit.</text>
</comment>
<organism evidence="17 18">
    <name type="scientific">Microtus ochrogaster</name>
    <name type="common">Prairie vole</name>
    <dbReference type="NCBI Taxonomy" id="79684"/>
    <lineage>
        <taxon>Eukaryota</taxon>
        <taxon>Metazoa</taxon>
        <taxon>Chordata</taxon>
        <taxon>Craniata</taxon>
        <taxon>Vertebrata</taxon>
        <taxon>Euteleostomi</taxon>
        <taxon>Mammalia</taxon>
        <taxon>Eutheria</taxon>
        <taxon>Euarchontoglires</taxon>
        <taxon>Glires</taxon>
        <taxon>Rodentia</taxon>
        <taxon>Myomorpha</taxon>
        <taxon>Muroidea</taxon>
        <taxon>Cricetidae</taxon>
        <taxon>Arvicolinae</taxon>
        <taxon>Microtus</taxon>
    </lineage>
</organism>
<dbReference type="PROSITE" id="PS00028">
    <property type="entry name" value="ZINC_FINGER_C2H2_1"/>
    <property type="match status" value="1"/>
</dbReference>
<feature type="compositionally biased region" description="Low complexity" evidence="15">
    <location>
        <begin position="118"/>
        <end position="128"/>
    </location>
</feature>
<dbReference type="InterPro" id="IPR002110">
    <property type="entry name" value="Ankyrin_rpt"/>
</dbReference>
<evidence type="ECO:0000256" key="13">
    <source>
        <dbReference type="PROSITE-ProRule" id="PRU00023"/>
    </source>
</evidence>
<evidence type="ECO:0000256" key="7">
    <source>
        <dbReference type="ARBA" id="ARBA00022759"/>
    </source>
</evidence>
<feature type="region of interest" description="Disordered" evidence="15">
    <location>
        <begin position="357"/>
        <end position="406"/>
    </location>
</feature>
<dbReference type="PANTHER" id="PTHR16036:SF2">
    <property type="entry name" value="TRNA ENDONUCLEASE ANKZF1"/>
    <property type="match status" value="1"/>
</dbReference>
<comment type="subcellular location">
    <subcellularLocation>
        <location evidence="1">Cytoplasm</location>
    </subcellularLocation>
</comment>
<evidence type="ECO:0000256" key="1">
    <source>
        <dbReference type="ARBA" id="ARBA00004496"/>
    </source>
</evidence>
<keyword evidence="6" id="KW-0677">Repeat</keyword>
<dbReference type="SUPFAM" id="SSF48403">
    <property type="entry name" value="Ankyrin repeat"/>
    <property type="match status" value="1"/>
</dbReference>
<feature type="region of interest" description="Disordered" evidence="15">
    <location>
        <begin position="41"/>
        <end position="62"/>
    </location>
</feature>
<feature type="region of interest" description="Disordered" evidence="15">
    <location>
        <begin position="118"/>
        <end position="154"/>
    </location>
</feature>
<dbReference type="RefSeq" id="XP_005361651.1">
    <property type="nucleotide sequence ID" value="XM_005361594.3"/>
</dbReference>
<evidence type="ECO:0000256" key="4">
    <source>
        <dbReference type="ARBA" id="ARBA00022722"/>
    </source>
</evidence>
<keyword evidence="5" id="KW-0479">Metal-binding</keyword>
<evidence type="ECO:0000256" key="10">
    <source>
        <dbReference type="ARBA" id="ARBA00022833"/>
    </source>
</evidence>
<keyword evidence="12" id="KW-0175">Coiled coil</keyword>
<dbReference type="Pfam" id="PF00023">
    <property type="entry name" value="Ank"/>
    <property type="match status" value="1"/>
</dbReference>
<dbReference type="PROSITE" id="PS52044">
    <property type="entry name" value="VLRF1"/>
    <property type="match status" value="1"/>
</dbReference>
<proteinExistence type="inferred from homology"/>
<dbReference type="Proteomes" id="UP000694915">
    <property type="component" value="Linkage group LG4"/>
</dbReference>
<keyword evidence="3 14" id="KW-0963">Cytoplasm</keyword>
<dbReference type="PANTHER" id="PTHR16036">
    <property type="entry name" value="ANKYRIN REPEAT AND ZINC FINGER DOMAIN-CONTAINING PROTEIN 1"/>
    <property type="match status" value="1"/>
</dbReference>
<dbReference type="Gene3D" id="1.25.40.20">
    <property type="entry name" value="Ankyrin repeat-containing domain"/>
    <property type="match status" value="1"/>
</dbReference>
<evidence type="ECO:0000313" key="18">
    <source>
        <dbReference type="RefSeq" id="XP_005361651.1"/>
    </source>
</evidence>
<dbReference type="PROSITE" id="PS50297">
    <property type="entry name" value="ANK_REP_REGION"/>
    <property type="match status" value="1"/>
</dbReference>
<feature type="compositionally biased region" description="Basic and acidic residues" evidence="15">
    <location>
        <begin position="362"/>
        <end position="384"/>
    </location>
</feature>
<gene>
    <name evidence="18" type="primary">Ankzf1</name>
</gene>
<feature type="compositionally biased region" description="Basic and acidic residues" evidence="15">
    <location>
        <begin position="143"/>
        <end position="153"/>
    </location>
</feature>
<evidence type="ECO:0000256" key="3">
    <source>
        <dbReference type="ARBA" id="ARBA00022490"/>
    </source>
</evidence>
<feature type="compositionally biased region" description="Acidic residues" evidence="15">
    <location>
        <begin position="129"/>
        <end position="141"/>
    </location>
</feature>
<protein>
    <submittedName>
        <fullName evidence="18">Ankyrin repeat and zinc finger domain-containing protein 1</fullName>
    </submittedName>
</protein>
<keyword evidence="4 14" id="KW-0540">Nuclease</keyword>
<dbReference type="InterPro" id="IPR041175">
    <property type="entry name" value="VLRF1/Vms1"/>
</dbReference>
<evidence type="ECO:0000256" key="11">
    <source>
        <dbReference type="ARBA" id="ARBA00023043"/>
    </source>
</evidence>
<evidence type="ECO:0000256" key="8">
    <source>
        <dbReference type="ARBA" id="ARBA00022771"/>
    </source>
</evidence>
<dbReference type="InterPro" id="IPR041540">
    <property type="entry name" value="VATC"/>
</dbReference>
<keyword evidence="9 14" id="KW-0378">Hydrolase</keyword>
<feature type="active site" evidence="14">
    <location>
        <position position="244"/>
    </location>
</feature>
<evidence type="ECO:0000259" key="16">
    <source>
        <dbReference type="PROSITE" id="PS52044"/>
    </source>
</evidence>